<keyword evidence="3" id="KW-1185">Reference proteome</keyword>
<feature type="domain" description="DUF5753" evidence="1">
    <location>
        <begin position="62"/>
        <end position="239"/>
    </location>
</feature>
<dbReference type="InterPro" id="IPR043917">
    <property type="entry name" value="DUF5753"/>
</dbReference>
<organism evidence="2 3">
    <name type="scientific">Streptomyces avidinii</name>
    <dbReference type="NCBI Taxonomy" id="1895"/>
    <lineage>
        <taxon>Bacteria</taxon>
        <taxon>Bacillati</taxon>
        <taxon>Actinomycetota</taxon>
        <taxon>Actinomycetes</taxon>
        <taxon>Kitasatosporales</taxon>
        <taxon>Streptomycetaceae</taxon>
        <taxon>Streptomyces</taxon>
    </lineage>
</organism>
<reference evidence="2 3" key="1">
    <citation type="submission" date="2021-03" db="EMBL/GenBank/DDBJ databases">
        <title>Genomic Encyclopedia of Type Strains, Phase IV (KMG-IV): sequencing the most valuable type-strain genomes for metagenomic binning, comparative biology and taxonomic classification.</title>
        <authorList>
            <person name="Goeker M."/>
        </authorList>
    </citation>
    <scope>NUCLEOTIDE SEQUENCE [LARGE SCALE GENOMIC DNA]</scope>
    <source>
        <strain evidence="2 3">DSM 40526</strain>
    </source>
</reference>
<evidence type="ECO:0000313" key="3">
    <source>
        <dbReference type="Proteomes" id="UP001519310"/>
    </source>
</evidence>
<dbReference type="Proteomes" id="UP001519310">
    <property type="component" value="Unassembled WGS sequence"/>
</dbReference>
<evidence type="ECO:0000259" key="1">
    <source>
        <dbReference type="Pfam" id="PF19054"/>
    </source>
</evidence>
<comment type="caution">
    <text evidence="2">The sequence shown here is derived from an EMBL/GenBank/DDBJ whole genome shotgun (WGS) entry which is preliminary data.</text>
</comment>
<proteinExistence type="predicted"/>
<accession>A0ABS4LB51</accession>
<sequence>MSKVSRLEGGQSTASALEVRTLLNCYGVDDPDERARLEGWAKSSNQRGWWLDYQETLRSGYTDHITLENDATYIRSWQPALIPGLLQTTEYAEAVIASAPTFIEAERAARLVQVRQERQKRIYEGTTQFAAVIWEPAITSMASTPAIAHPQWRLLLEAGERHNVTVQMLPASASRAAGIAGPFVSFSFGVEPTVEAVAVENLPNTSVIEAPDDLALYVNVFDRLRSTALSPEQTAERIRLLLKDTTPVTREGS</sequence>
<evidence type="ECO:0000313" key="2">
    <source>
        <dbReference type="EMBL" id="MBP2039358.1"/>
    </source>
</evidence>
<protein>
    <recommendedName>
        <fullName evidence="1">DUF5753 domain-containing protein</fullName>
    </recommendedName>
</protein>
<dbReference type="Pfam" id="PF19054">
    <property type="entry name" value="DUF5753"/>
    <property type="match status" value="1"/>
</dbReference>
<dbReference type="EMBL" id="JAGGLQ010000011">
    <property type="protein sequence ID" value="MBP2039358.1"/>
    <property type="molecule type" value="Genomic_DNA"/>
</dbReference>
<gene>
    <name evidence="2" type="ORF">J2Z77_005184</name>
</gene>
<name>A0ABS4LB51_STRAV</name>